<feature type="chain" id="PRO_5046454076" evidence="10">
    <location>
        <begin position="25"/>
        <end position="285"/>
    </location>
</feature>
<dbReference type="InterPro" id="IPR019577">
    <property type="entry name" value="SPARC/Testican_Ca-bd-dom"/>
</dbReference>
<dbReference type="InterPro" id="IPR036058">
    <property type="entry name" value="Kazal_dom_sf"/>
</dbReference>
<dbReference type="Pfam" id="PF07648">
    <property type="entry name" value="Kazal_2"/>
    <property type="match status" value="1"/>
</dbReference>
<evidence type="ECO:0000256" key="1">
    <source>
        <dbReference type="ARBA" id="ARBA00004613"/>
    </source>
</evidence>
<dbReference type="InterPro" id="IPR018247">
    <property type="entry name" value="EF_Hand_1_Ca_BS"/>
</dbReference>
<keyword evidence="8" id="KW-0455">Luminescence</keyword>
<feature type="signal peptide" evidence="10">
    <location>
        <begin position="1"/>
        <end position="24"/>
    </location>
</feature>
<evidence type="ECO:0000256" key="5">
    <source>
        <dbReference type="ARBA" id="ARBA00022837"/>
    </source>
</evidence>
<dbReference type="PANTHER" id="PTHR13866:SF14">
    <property type="entry name" value="BM-40"/>
    <property type="match status" value="1"/>
</dbReference>
<keyword evidence="9" id="KW-0599">Photoprotein</keyword>
<evidence type="ECO:0000256" key="9">
    <source>
        <dbReference type="ARBA" id="ARBA00023262"/>
    </source>
</evidence>
<evidence type="ECO:0000313" key="13">
    <source>
        <dbReference type="Proteomes" id="UP001652625"/>
    </source>
</evidence>
<gene>
    <name evidence="14" type="primary">LOC100206268</name>
</gene>
<keyword evidence="4 10" id="KW-0732">Signal</keyword>
<comment type="subcellular location">
    <subcellularLocation>
        <location evidence="1">Secreted</location>
    </subcellularLocation>
</comment>
<dbReference type="PANTHER" id="PTHR13866">
    <property type="entry name" value="SPARC OSTEONECTIN"/>
    <property type="match status" value="1"/>
</dbReference>
<dbReference type="InterPro" id="IPR011992">
    <property type="entry name" value="EF-hand-dom_pair"/>
</dbReference>
<comment type="similarity">
    <text evidence="2">Belongs to the aequorin family.</text>
</comment>
<dbReference type="RefSeq" id="XP_065670050.1">
    <property type="nucleotide sequence ID" value="XM_065813978.1"/>
</dbReference>
<keyword evidence="7" id="KW-0325">Glycoprotein</keyword>
<proteinExistence type="inferred from homology"/>
<dbReference type="PROSITE" id="PS50222">
    <property type="entry name" value="EF_HAND_2"/>
    <property type="match status" value="1"/>
</dbReference>
<protein>
    <submittedName>
        <fullName evidence="14">SPARC isoform X2</fullName>
    </submittedName>
</protein>
<dbReference type="InterPro" id="IPR002350">
    <property type="entry name" value="Kazal_dom"/>
</dbReference>
<dbReference type="Pfam" id="PF10591">
    <property type="entry name" value="SPARC_Ca_bdg"/>
    <property type="match status" value="1"/>
</dbReference>
<dbReference type="Proteomes" id="UP001652625">
    <property type="component" value="Chromosome 12"/>
</dbReference>
<dbReference type="SMART" id="SM00280">
    <property type="entry name" value="KAZAL"/>
    <property type="match status" value="1"/>
</dbReference>
<evidence type="ECO:0000256" key="10">
    <source>
        <dbReference type="SAM" id="SignalP"/>
    </source>
</evidence>
<accession>A0ABM4D6W6</accession>
<dbReference type="Gene3D" id="1.10.238.10">
    <property type="entry name" value="EF-hand"/>
    <property type="match status" value="1"/>
</dbReference>
<organism evidence="13 14">
    <name type="scientific">Hydra vulgaris</name>
    <name type="common">Hydra</name>
    <name type="synonym">Hydra attenuata</name>
    <dbReference type="NCBI Taxonomy" id="6087"/>
    <lineage>
        <taxon>Eukaryota</taxon>
        <taxon>Metazoa</taxon>
        <taxon>Cnidaria</taxon>
        <taxon>Hydrozoa</taxon>
        <taxon>Hydroidolina</taxon>
        <taxon>Anthoathecata</taxon>
        <taxon>Aplanulata</taxon>
        <taxon>Hydridae</taxon>
        <taxon>Hydra</taxon>
    </lineage>
</organism>
<evidence type="ECO:0000256" key="2">
    <source>
        <dbReference type="ARBA" id="ARBA00007828"/>
    </source>
</evidence>
<keyword evidence="6" id="KW-1015">Disulfide bond</keyword>
<dbReference type="SUPFAM" id="SSF47473">
    <property type="entry name" value="EF-hand"/>
    <property type="match status" value="1"/>
</dbReference>
<dbReference type="InterPro" id="IPR002048">
    <property type="entry name" value="EF_hand_dom"/>
</dbReference>
<evidence type="ECO:0000256" key="7">
    <source>
        <dbReference type="ARBA" id="ARBA00023180"/>
    </source>
</evidence>
<feature type="domain" description="EF-hand" evidence="11">
    <location>
        <begin position="207"/>
        <end position="242"/>
    </location>
</feature>
<name>A0ABM4D6W6_HYDVU</name>
<dbReference type="PROSITE" id="PS00018">
    <property type="entry name" value="EF_HAND_1"/>
    <property type="match status" value="1"/>
</dbReference>
<dbReference type="PROSITE" id="PS51465">
    <property type="entry name" value="KAZAL_2"/>
    <property type="match status" value="1"/>
</dbReference>
<sequence>MELFIWICVVQSITLQSFVVSSEGDEEHDDLSKILESDYQPVNYINNGFQFLPNINEMEEKFDEIMTLSEIHQIDNLAQLYILKPCLAKRCYNGTMCVVIDNDLKKDALNRTKCVCPTKCENVEKPVCCSKGVTYKNKCEAHKKACKLNEHIEIAYEGNCIAKNTCSFDDLNSFVPRFLEWMRSVREEYLYGDLIVKTNSLDFGSNEGEHVVEWMFKYFDESKDDIIGPIEISDLLNSLMSMEPCIKDFIKVCDSDGNDHIFFSEWKKCLLPGSNSVEDTFFDNI</sequence>
<keyword evidence="3" id="KW-0964">Secreted</keyword>
<evidence type="ECO:0000259" key="11">
    <source>
        <dbReference type="PROSITE" id="PS50222"/>
    </source>
</evidence>
<dbReference type="GeneID" id="100206268"/>
<dbReference type="CDD" id="cd00104">
    <property type="entry name" value="KAZAL_FS"/>
    <property type="match status" value="1"/>
</dbReference>
<dbReference type="SUPFAM" id="SSF100895">
    <property type="entry name" value="Kazal-type serine protease inhibitors"/>
    <property type="match status" value="1"/>
</dbReference>
<evidence type="ECO:0000313" key="14">
    <source>
        <dbReference type="RefSeq" id="XP_065670050.1"/>
    </source>
</evidence>
<evidence type="ECO:0000256" key="3">
    <source>
        <dbReference type="ARBA" id="ARBA00022525"/>
    </source>
</evidence>
<evidence type="ECO:0000256" key="6">
    <source>
        <dbReference type="ARBA" id="ARBA00023157"/>
    </source>
</evidence>
<keyword evidence="5" id="KW-0106">Calcium</keyword>
<keyword evidence="13" id="KW-1185">Reference proteome</keyword>
<evidence type="ECO:0000259" key="12">
    <source>
        <dbReference type="PROSITE" id="PS51465"/>
    </source>
</evidence>
<feature type="domain" description="Kazal-like" evidence="12">
    <location>
        <begin position="115"/>
        <end position="162"/>
    </location>
</feature>
<evidence type="ECO:0000256" key="8">
    <source>
        <dbReference type="ARBA" id="ARBA00023223"/>
    </source>
</evidence>
<reference evidence="14" key="1">
    <citation type="submission" date="2025-08" db="UniProtKB">
        <authorList>
            <consortium name="RefSeq"/>
        </authorList>
    </citation>
    <scope>IDENTIFICATION</scope>
</reference>
<dbReference type="Gene3D" id="3.30.60.30">
    <property type="match status" value="1"/>
</dbReference>
<evidence type="ECO:0000256" key="4">
    <source>
        <dbReference type="ARBA" id="ARBA00022729"/>
    </source>
</evidence>